<dbReference type="Gene3D" id="1.20.1070.10">
    <property type="entry name" value="Rhodopsin 7-helix transmembrane proteins"/>
    <property type="match status" value="1"/>
</dbReference>
<dbReference type="GO" id="GO:0005886">
    <property type="term" value="C:plasma membrane"/>
    <property type="evidence" value="ECO:0007669"/>
    <property type="project" value="UniProtKB-SubCell"/>
</dbReference>
<keyword evidence="3" id="KW-1003">Cell membrane</keyword>
<evidence type="ECO:0000256" key="1">
    <source>
        <dbReference type="ARBA" id="ARBA00004651"/>
    </source>
</evidence>
<dbReference type="GO" id="GO:0004930">
    <property type="term" value="F:G protein-coupled receptor activity"/>
    <property type="evidence" value="ECO:0007669"/>
    <property type="project" value="UniProtKB-KW"/>
</dbReference>
<comment type="caution">
    <text evidence="13">The sequence shown here is derived from an EMBL/GenBank/DDBJ whole genome shotgun (WGS) entry which is preliminary data.</text>
</comment>
<dbReference type="SUPFAM" id="SSF81321">
    <property type="entry name" value="Family A G protein-coupled receptor-like"/>
    <property type="match status" value="1"/>
</dbReference>
<evidence type="ECO:0000256" key="9">
    <source>
        <dbReference type="ARBA" id="ARBA00023224"/>
    </source>
</evidence>
<name>A0A443S392_9ACAR</name>
<organism evidence="13 14">
    <name type="scientific">Leptotrombidium deliense</name>
    <dbReference type="NCBI Taxonomy" id="299467"/>
    <lineage>
        <taxon>Eukaryota</taxon>
        <taxon>Metazoa</taxon>
        <taxon>Ecdysozoa</taxon>
        <taxon>Arthropoda</taxon>
        <taxon>Chelicerata</taxon>
        <taxon>Arachnida</taxon>
        <taxon>Acari</taxon>
        <taxon>Acariformes</taxon>
        <taxon>Trombidiformes</taxon>
        <taxon>Prostigmata</taxon>
        <taxon>Anystina</taxon>
        <taxon>Parasitengona</taxon>
        <taxon>Trombiculoidea</taxon>
        <taxon>Trombiculidae</taxon>
        <taxon>Leptotrombidium</taxon>
    </lineage>
</organism>
<evidence type="ECO:0000259" key="12">
    <source>
        <dbReference type="PROSITE" id="PS50262"/>
    </source>
</evidence>
<evidence type="ECO:0000256" key="4">
    <source>
        <dbReference type="ARBA" id="ARBA00022692"/>
    </source>
</evidence>
<evidence type="ECO:0000256" key="3">
    <source>
        <dbReference type="ARBA" id="ARBA00022475"/>
    </source>
</evidence>
<dbReference type="InterPro" id="IPR017452">
    <property type="entry name" value="GPCR_Rhodpsn_7TM"/>
</dbReference>
<keyword evidence="9 10" id="KW-0807">Transducer</keyword>
<comment type="subcellular location">
    <subcellularLocation>
        <location evidence="1">Cell membrane</location>
        <topology evidence="1">Multi-pass membrane protein</topology>
    </subcellularLocation>
</comment>
<feature type="transmembrane region" description="Helical" evidence="11">
    <location>
        <begin position="22"/>
        <end position="46"/>
    </location>
</feature>
<proteinExistence type="inferred from homology"/>
<evidence type="ECO:0000313" key="13">
    <source>
        <dbReference type="EMBL" id="RWS21941.1"/>
    </source>
</evidence>
<dbReference type="EMBL" id="NCKV01010294">
    <property type="protein sequence ID" value="RWS21941.1"/>
    <property type="molecule type" value="Genomic_DNA"/>
</dbReference>
<dbReference type="InterPro" id="IPR000276">
    <property type="entry name" value="GPCR_Rhodpsn"/>
</dbReference>
<keyword evidence="8 10" id="KW-0675">Receptor</keyword>
<reference evidence="13 14" key="1">
    <citation type="journal article" date="2018" name="Gigascience">
        <title>Genomes of trombidid mites reveal novel predicted allergens and laterally-transferred genes associated with secondary metabolism.</title>
        <authorList>
            <person name="Dong X."/>
            <person name="Chaisiri K."/>
            <person name="Xia D."/>
            <person name="Armstrong S.D."/>
            <person name="Fang Y."/>
            <person name="Donnelly M.J."/>
            <person name="Kadowaki T."/>
            <person name="McGarry J.W."/>
            <person name="Darby A.C."/>
            <person name="Makepeace B.L."/>
        </authorList>
    </citation>
    <scope>NUCLEOTIDE SEQUENCE [LARGE SCALE GENOMIC DNA]</scope>
    <source>
        <strain evidence="13">UoL-UT</strain>
    </source>
</reference>
<feature type="domain" description="G-protein coupled receptors family 1 profile" evidence="12">
    <location>
        <begin position="38"/>
        <end position="152"/>
    </location>
</feature>
<keyword evidence="14" id="KW-1185">Reference proteome</keyword>
<dbReference type="PRINTS" id="PR00237">
    <property type="entry name" value="GPCRRHODOPSN"/>
</dbReference>
<keyword evidence="4 10" id="KW-0812">Transmembrane</keyword>
<keyword evidence="7 11" id="KW-0472">Membrane</keyword>
<dbReference type="PROSITE" id="PS50262">
    <property type="entry name" value="G_PROTEIN_RECEP_F1_2"/>
    <property type="match status" value="1"/>
</dbReference>
<sequence length="152" mass="16816">MTAGTSNADLHASREEIGDLPVAYTVVEAIVAVISAFGNLLTIIVFIQDKKLRKVTNFYIVSLAVADLLVGVFGIPSAIFTRIGVPRNAFHVCLSMLSFLLVLCTVSILNLVAVSLDRFWAILYPLNYHRRMSSMYLITLCMQCSSRLQEKS</sequence>
<dbReference type="Pfam" id="PF00001">
    <property type="entry name" value="7tm_1"/>
    <property type="match status" value="1"/>
</dbReference>
<dbReference type="OrthoDB" id="9445642at2759"/>
<dbReference type="Proteomes" id="UP000288716">
    <property type="component" value="Unassembled WGS sequence"/>
</dbReference>
<evidence type="ECO:0000256" key="10">
    <source>
        <dbReference type="RuleBase" id="RU000688"/>
    </source>
</evidence>
<evidence type="ECO:0000256" key="7">
    <source>
        <dbReference type="ARBA" id="ARBA00023136"/>
    </source>
</evidence>
<evidence type="ECO:0000256" key="5">
    <source>
        <dbReference type="ARBA" id="ARBA00022989"/>
    </source>
</evidence>
<keyword evidence="6 10" id="KW-0297">G-protein coupled receptor</keyword>
<dbReference type="AlphaFoldDB" id="A0A443S392"/>
<accession>A0A443S392</accession>
<dbReference type="VEuPathDB" id="VectorBase:LDEU010099"/>
<evidence type="ECO:0000256" key="6">
    <source>
        <dbReference type="ARBA" id="ARBA00023040"/>
    </source>
</evidence>
<evidence type="ECO:0000256" key="2">
    <source>
        <dbReference type="ARBA" id="ARBA00010663"/>
    </source>
</evidence>
<dbReference type="PROSITE" id="PS00237">
    <property type="entry name" value="G_PROTEIN_RECEP_F1_1"/>
    <property type="match status" value="1"/>
</dbReference>
<evidence type="ECO:0000313" key="14">
    <source>
        <dbReference type="Proteomes" id="UP000288716"/>
    </source>
</evidence>
<feature type="transmembrane region" description="Helical" evidence="11">
    <location>
        <begin position="58"/>
        <end position="83"/>
    </location>
</feature>
<evidence type="ECO:0000256" key="8">
    <source>
        <dbReference type="ARBA" id="ARBA00023170"/>
    </source>
</evidence>
<dbReference type="PANTHER" id="PTHR24248">
    <property type="entry name" value="ADRENERGIC RECEPTOR-RELATED G-PROTEIN COUPLED RECEPTOR"/>
    <property type="match status" value="1"/>
</dbReference>
<gene>
    <name evidence="13" type="ORF">B4U80_11397</name>
</gene>
<comment type="similarity">
    <text evidence="2 10">Belongs to the G-protein coupled receptor 1 family.</text>
</comment>
<evidence type="ECO:0000256" key="11">
    <source>
        <dbReference type="SAM" id="Phobius"/>
    </source>
</evidence>
<protein>
    <submittedName>
        <fullName evidence="13">7 transmembrane receptor (Rhodopsin family)-like protein 2</fullName>
    </submittedName>
</protein>
<feature type="transmembrane region" description="Helical" evidence="11">
    <location>
        <begin position="89"/>
        <end position="113"/>
    </location>
</feature>
<keyword evidence="5 11" id="KW-1133">Transmembrane helix</keyword>
<dbReference type="STRING" id="299467.A0A443S392"/>